<evidence type="ECO:0000313" key="2">
    <source>
        <dbReference type="EMBL" id="JAC94785.1"/>
    </source>
</evidence>
<reference evidence="2" key="2">
    <citation type="submission" date="2014-09" db="EMBL/GenBank/DDBJ databases">
        <authorList>
            <person name="Gonzales D.T.T."/>
            <person name="Saloma C.P."/>
        </authorList>
    </citation>
    <scope>NUCLEOTIDE SEQUENCE</scope>
    <source>
        <tissue evidence="2">Venom duct</tissue>
    </source>
</reference>
<sequence length="136" mass="15332">MMMPTCLLIYITMVAAGMAMPTTDGGSQANGTLSKRTRRPRCSADQICGKEKDSELVPGKRIWEIYCKCSESTTCPLLVSDSGFPIQSSDNEELFVCGRVSYYPACPEPHGNPVINWRMQCRCNQYRWRNGQIECY</sequence>
<accession>A0A098LXU6</accession>
<evidence type="ECO:0000256" key="1">
    <source>
        <dbReference type="SAM" id="SignalP"/>
    </source>
</evidence>
<name>A0A098LXU6_GEMSP</name>
<feature type="signal peptide" evidence="1">
    <location>
        <begin position="1"/>
        <end position="19"/>
    </location>
</feature>
<organism evidence="2">
    <name type="scientific">Gemmula speciosa</name>
    <name type="common">Splendid gem-turris</name>
    <name type="synonym">Pleurotoma speciosa</name>
    <dbReference type="NCBI Taxonomy" id="439592"/>
    <lineage>
        <taxon>Eukaryota</taxon>
        <taxon>Metazoa</taxon>
        <taxon>Spiralia</taxon>
        <taxon>Lophotrochozoa</taxon>
        <taxon>Mollusca</taxon>
        <taxon>Gastropoda</taxon>
        <taxon>Caenogastropoda</taxon>
        <taxon>Neogastropoda</taxon>
        <taxon>Conoidea</taxon>
        <taxon>Turridae</taxon>
        <taxon>Gemmula</taxon>
    </lineage>
</organism>
<protein>
    <submittedName>
        <fullName evidence="2">Gsp_09 putative toxin</fullName>
    </submittedName>
</protein>
<reference evidence="2" key="1">
    <citation type="journal article" date="2014" name="Toxicon">
        <title>A bioinformatics survey for conotoxin-like sequences in three turrid snail venom duct transcriptomes.</title>
        <authorList>
            <person name="Gonzales D.T."/>
            <person name="Saloma C.P."/>
        </authorList>
    </citation>
    <scope>NUCLEOTIDE SEQUENCE</scope>
    <source>
        <tissue evidence="2">Venom duct</tissue>
    </source>
</reference>
<dbReference type="EMBL" id="GBRA01000009">
    <property type="protein sequence ID" value="JAC94785.1"/>
    <property type="molecule type" value="Transcribed_RNA"/>
</dbReference>
<proteinExistence type="predicted"/>
<keyword evidence="1" id="KW-0732">Signal</keyword>
<feature type="chain" id="PRO_5001937807" evidence="1">
    <location>
        <begin position="20"/>
        <end position="136"/>
    </location>
</feature>
<dbReference type="AlphaFoldDB" id="A0A098LXU6"/>